<keyword evidence="3" id="KW-1185">Reference proteome</keyword>
<evidence type="ECO:0000313" key="3">
    <source>
        <dbReference type="Proteomes" id="UP000295818"/>
    </source>
</evidence>
<feature type="region of interest" description="Disordered" evidence="1">
    <location>
        <begin position="33"/>
        <end position="64"/>
    </location>
</feature>
<feature type="compositionally biased region" description="Basic and acidic residues" evidence="1">
    <location>
        <begin position="33"/>
        <end position="47"/>
    </location>
</feature>
<proteinExistence type="predicted"/>
<organism evidence="2 3">
    <name type="scientific">Kribbella orskensis</name>
    <dbReference type="NCBI Taxonomy" id="2512216"/>
    <lineage>
        <taxon>Bacteria</taxon>
        <taxon>Bacillati</taxon>
        <taxon>Actinomycetota</taxon>
        <taxon>Actinomycetes</taxon>
        <taxon>Propionibacteriales</taxon>
        <taxon>Kribbellaceae</taxon>
        <taxon>Kribbella</taxon>
    </lineage>
</organism>
<comment type="caution">
    <text evidence="2">The sequence shown here is derived from an EMBL/GenBank/DDBJ whole genome shotgun (WGS) entry which is preliminary data.</text>
</comment>
<gene>
    <name evidence="2" type="ORF">EV644_119114</name>
</gene>
<dbReference type="Proteomes" id="UP000295818">
    <property type="component" value="Unassembled WGS sequence"/>
</dbReference>
<name>A0ABY2BEK8_9ACTN</name>
<reference evidence="2 3" key="1">
    <citation type="journal article" date="2015" name="Stand. Genomic Sci.">
        <title>Genomic Encyclopedia of Bacterial and Archaeal Type Strains, Phase III: the genomes of soil and plant-associated and newly described type strains.</title>
        <authorList>
            <person name="Whitman W.B."/>
            <person name="Woyke T."/>
            <person name="Klenk H.P."/>
            <person name="Zhou Y."/>
            <person name="Lilburn T.G."/>
            <person name="Beck B.J."/>
            <person name="De Vos P."/>
            <person name="Vandamme P."/>
            <person name="Eisen J.A."/>
            <person name="Garrity G."/>
            <person name="Hugenholtz P."/>
            <person name="Kyrpides N.C."/>
        </authorList>
    </citation>
    <scope>NUCLEOTIDE SEQUENCE [LARGE SCALE GENOMIC DNA]</scope>
    <source>
        <strain evidence="2 3">VKM Ac-2538</strain>
    </source>
</reference>
<evidence type="ECO:0000313" key="2">
    <source>
        <dbReference type="EMBL" id="TCO15001.1"/>
    </source>
</evidence>
<evidence type="ECO:0000256" key="1">
    <source>
        <dbReference type="SAM" id="MobiDB-lite"/>
    </source>
</evidence>
<sequence>MSNKNEGLSLLYRFRWRLTWLLLHVAGPASLPDHLDPRSRMERERAAKVARAQRARQEKEAGRL</sequence>
<accession>A0ABY2BEK8</accession>
<protein>
    <submittedName>
        <fullName evidence="2">Uncharacterized protein</fullName>
    </submittedName>
</protein>
<dbReference type="EMBL" id="SLWM01000019">
    <property type="protein sequence ID" value="TCO15001.1"/>
    <property type="molecule type" value="Genomic_DNA"/>
</dbReference>
<feature type="compositionally biased region" description="Basic and acidic residues" evidence="1">
    <location>
        <begin position="55"/>
        <end position="64"/>
    </location>
</feature>
<dbReference type="RefSeq" id="WP_132193729.1">
    <property type="nucleotide sequence ID" value="NZ_SLWM01000019.1"/>
</dbReference>